<feature type="domain" description="Core-binding (CB)" evidence="4">
    <location>
        <begin position="24"/>
        <end position="137"/>
    </location>
</feature>
<dbReference type="Proteomes" id="UP000638648">
    <property type="component" value="Unassembled WGS sequence"/>
</dbReference>
<dbReference type="RefSeq" id="WP_202896207.1">
    <property type="nucleotide sequence ID" value="NZ_BAABJL010000180.1"/>
</dbReference>
<evidence type="ECO:0000256" key="1">
    <source>
        <dbReference type="ARBA" id="ARBA00023125"/>
    </source>
</evidence>
<sequence>MSLSELGRVVEVESGLRWRVLFPEVEHQVASLYLRDLAASDCSPATLRSYGFDLLRWFRFHYPRFTAWERADRLDVREFVEWLREAPNTQRLRRRADAPSPGSVNPITGKPVLPAKYASRTINHQLSVLSTSSPAAPTWDRC</sequence>
<dbReference type="Gene3D" id="1.10.150.130">
    <property type="match status" value="1"/>
</dbReference>
<feature type="region of interest" description="Disordered" evidence="3">
    <location>
        <begin position="91"/>
        <end position="110"/>
    </location>
</feature>
<dbReference type="InterPro" id="IPR044068">
    <property type="entry name" value="CB"/>
</dbReference>
<dbReference type="GO" id="GO:0015074">
    <property type="term" value="P:DNA integration"/>
    <property type="evidence" value="ECO:0007669"/>
    <property type="project" value="InterPro"/>
</dbReference>
<dbReference type="EMBL" id="JADBEM010000001">
    <property type="protein sequence ID" value="MBE1604814.1"/>
    <property type="molecule type" value="Genomic_DNA"/>
</dbReference>
<evidence type="ECO:0000256" key="2">
    <source>
        <dbReference type="PROSITE-ProRule" id="PRU01248"/>
    </source>
</evidence>
<organism evidence="5 6">
    <name type="scientific">Actinopolymorpha pittospori</name>
    <dbReference type="NCBI Taxonomy" id="648752"/>
    <lineage>
        <taxon>Bacteria</taxon>
        <taxon>Bacillati</taxon>
        <taxon>Actinomycetota</taxon>
        <taxon>Actinomycetes</taxon>
        <taxon>Propionibacteriales</taxon>
        <taxon>Actinopolymorphaceae</taxon>
        <taxon>Actinopolymorpha</taxon>
    </lineage>
</organism>
<evidence type="ECO:0000256" key="3">
    <source>
        <dbReference type="SAM" id="MobiDB-lite"/>
    </source>
</evidence>
<gene>
    <name evidence="5" type="ORF">HEB94_001662</name>
</gene>
<accession>A0A927MRK2</accession>
<name>A0A927MRK2_9ACTN</name>
<keyword evidence="1 2" id="KW-0238">DNA-binding</keyword>
<dbReference type="GO" id="GO:0003677">
    <property type="term" value="F:DNA binding"/>
    <property type="evidence" value="ECO:0007669"/>
    <property type="project" value="UniProtKB-UniRule"/>
</dbReference>
<reference evidence="5" key="1">
    <citation type="submission" date="2020-10" db="EMBL/GenBank/DDBJ databases">
        <title>Sequencing the genomes of 1000 actinobacteria strains.</title>
        <authorList>
            <person name="Klenk H.-P."/>
        </authorList>
    </citation>
    <scope>NUCLEOTIDE SEQUENCE</scope>
    <source>
        <strain evidence="5">DSM 45354</strain>
    </source>
</reference>
<proteinExistence type="predicted"/>
<evidence type="ECO:0000313" key="5">
    <source>
        <dbReference type="EMBL" id="MBE1604814.1"/>
    </source>
</evidence>
<protein>
    <recommendedName>
        <fullName evidence="4">Core-binding (CB) domain-containing protein</fullName>
    </recommendedName>
</protein>
<dbReference type="InterPro" id="IPR010998">
    <property type="entry name" value="Integrase_recombinase_N"/>
</dbReference>
<evidence type="ECO:0000313" key="6">
    <source>
        <dbReference type="Proteomes" id="UP000638648"/>
    </source>
</evidence>
<dbReference type="InterPro" id="IPR004107">
    <property type="entry name" value="Integrase_SAM-like_N"/>
</dbReference>
<evidence type="ECO:0000259" key="4">
    <source>
        <dbReference type="PROSITE" id="PS51900"/>
    </source>
</evidence>
<dbReference type="Pfam" id="PF02899">
    <property type="entry name" value="Phage_int_SAM_1"/>
    <property type="match status" value="1"/>
</dbReference>
<dbReference type="PROSITE" id="PS51900">
    <property type="entry name" value="CB"/>
    <property type="match status" value="1"/>
</dbReference>
<dbReference type="AlphaFoldDB" id="A0A927MRK2"/>
<comment type="caution">
    <text evidence="5">The sequence shown here is derived from an EMBL/GenBank/DDBJ whole genome shotgun (WGS) entry which is preliminary data.</text>
</comment>
<keyword evidence="6" id="KW-1185">Reference proteome</keyword>